<dbReference type="OrthoDB" id="9792989at2"/>
<dbReference type="Pfam" id="PF06962">
    <property type="entry name" value="rRNA_methylase"/>
    <property type="match status" value="1"/>
</dbReference>
<dbReference type="SUPFAM" id="SSF53335">
    <property type="entry name" value="S-adenosyl-L-methionine-dependent methyltransferases"/>
    <property type="match status" value="1"/>
</dbReference>
<dbReference type="GO" id="GO:0008168">
    <property type="term" value="F:methyltransferase activity"/>
    <property type="evidence" value="ECO:0007669"/>
    <property type="project" value="UniProtKB-KW"/>
</dbReference>
<proteinExistence type="predicted"/>
<dbReference type="AlphaFoldDB" id="A0A1H0H0P1"/>
<dbReference type="STRING" id="745820.SAMN04488053_107126"/>
<dbReference type="CDD" id="cd02440">
    <property type="entry name" value="AdoMet_MTases"/>
    <property type="match status" value="1"/>
</dbReference>
<dbReference type="GO" id="GO:0032259">
    <property type="term" value="P:methylation"/>
    <property type="evidence" value="ECO:0007669"/>
    <property type="project" value="UniProtKB-KW"/>
</dbReference>
<keyword evidence="1" id="KW-0489">Methyltransferase</keyword>
<dbReference type="RefSeq" id="WP_090843176.1">
    <property type="nucleotide sequence ID" value="NZ_FNIL01000007.1"/>
</dbReference>
<gene>
    <name evidence="1" type="ORF">SAMN04488053_107126</name>
</gene>
<protein>
    <submittedName>
        <fullName evidence="1">Putative rRNA methylase</fullName>
    </submittedName>
</protein>
<accession>A0A1H0H0P1</accession>
<organism evidence="1 2">
    <name type="scientific">Alkalicoccus daliensis</name>
    <dbReference type="NCBI Taxonomy" id="745820"/>
    <lineage>
        <taxon>Bacteria</taxon>
        <taxon>Bacillati</taxon>
        <taxon>Bacillota</taxon>
        <taxon>Bacilli</taxon>
        <taxon>Bacillales</taxon>
        <taxon>Bacillaceae</taxon>
        <taxon>Alkalicoccus</taxon>
    </lineage>
</organism>
<evidence type="ECO:0000313" key="1">
    <source>
        <dbReference type="EMBL" id="SDO12693.1"/>
    </source>
</evidence>
<sequence>MLSRILDFARELLAEAIPAGGTAIDATAGNGHDTLFLTSCTGPAGKVYSFDIQEQALHNTAARLKEAGAAAELIQDSHENAASYIKEAAIDAAVFNLGYLPGSDKTITTTSSSTIQAIKSLLEKLRPGGRIVIVVYYGHPEGMQEKDALLPFAASLPQEEVKVLRYEFINQRNSPPFVLAVEKR</sequence>
<dbReference type="PANTHER" id="PTHR35276:SF1">
    <property type="entry name" value="TRNA (MNM(5)S(2)U34)-METHYLTRANSFERASE, CHLOROPLASTIC"/>
    <property type="match status" value="1"/>
</dbReference>
<dbReference type="Proteomes" id="UP000198778">
    <property type="component" value="Unassembled WGS sequence"/>
</dbReference>
<keyword evidence="2" id="KW-1185">Reference proteome</keyword>
<evidence type="ECO:0000313" key="2">
    <source>
        <dbReference type="Proteomes" id="UP000198778"/>
    </source>
</evidence>
<dbReference type="PANTHER" id="PTHR35276">
    <property type="entry name" value="S-ADENOSYL-L-METHIONINE-DEPENDENT METHYLTRANSFERASES SUPERFAMILY PROTEIN"/>
    <property type="match status" value="1"/>
</dbReference>
<reference evidence="2" key="1">
    <citation type="submission" date="2016-10" db="EMBL/GenBank/DDBJ databases">
        <authorList>
            <person name="Varghese N."/>
            <person name="Submissions S."/>
        </authorList>
    </citation>
    <scope>NUCLEOTIDE SEQUENCE [LARGE SCALE GENOMIC DNA]</scope>
    <source>
        <strain evidence="2">CGMCC 1.10369</strain>
    </source>
</reference>
<dbReference type="EMBL" id="FNIL01000007">
    <property type="protein sequence ID" value="SDO12693.1"/>
    <property type="molecule type" value="Genomic_DNA"/>
</dbReference>
<dbReference type="InterPro" id="IPR010719">
    <property type="entry name" value="MnmM_MeTrfase"/>
</dbReference>
<dbReference type="InterPro" id="IPR029063">
    <property type="entry name" value="SAM-dependent_MTases_sf"/>
</dbReference>
<keyword evidence="1" id="KW-0808">Transferase</keyword>
<name>A0A1H0H0P1_9BACI</name>
<dbReference type="Gene3D" id="3.40.50.150">
    <property type="entry name" value="Vaccinia Virus protein VP39"/>
    <property type="match status" value="1"/>
</dbReference>